<evidence type="ECO:0000256" key="7">
    <source>
        <dbReference type="SAM" id="Phobius"/>
    </source>
</evidence>
<dbReference type="GO" id="GO:0005886">
    <property type="term" value="C:plasma membrane"/>
    <property type="evidence" value="ECO:0007669"/>
    <property type="project" value="UniProtKB-SubCell"/>
</dbReference>
<dbReference type="AlphaFoldDB" id="A0A383A4I9"/>
<dbReference type="Pfam" id="PF02028">
    <property type="entry name" value="BCCT"/>
    <property type="match status" value="1"/>
</dbReference>
<dbReference type="GO" id="GO:0022857">
    <property type="term" value="F:transmembrane transporter activity"/>
    <property type="evidence" value="ECO:0007669"/>
    <property type="project" value="InterPro"/>
</dbReference>
<dbReference type="EMBL" id="UINC01189165">
    <property type="protein sequence ID" value="SVE02727.1"/>
    <property type="molecule type" value="Genomic_DNA"/>
</dbReference>
<keyword evidence="2" id="KW-0813">Transport</keyword>
<evidence type="ECO:0000256" key="1">
    <source>
        <dbReference type="ARBA" id="ARBA00004651"/>
    </source>
</evidence>
<organism evidence="8">
    <name type="scientific">marine metagenome</name>
    <dbReference type="NCBI Taxonomy" id="408172"/>
    <lineage>
        <taxon>unclassified sequences</taxon>
        <taxon>metagenomes</taxon>
        <taxon>ecological metagenomes</taxon>
    </lineage>
</organism>
<feature type="transmembrane region" description="Helical" evidence="7">
    <location>
        <begin position="20"/>
        <end position="39"/>
    </location>
</feature>
<evidence type="ECO:0000256" key="5">
    <source>
        <dbReference type="ARBA" id="ARBA00022989"/>
    </source>
</evidence>
<keyword evidence="6 7" id="KW-0472">Membrane</keyword>
<evidence type="ECO:0000256" key="4">
    <source>
        <dbReference type="ARBA" id="ARBA00022692"/>
    </source>
</evidence>
<evidence type="ECO:0000256" key="3">
    <source>
        <dbReference type="ARBA" id="ARBA00022475"/>
    </source>
</evidence>
<reference evidence="8" key="1">
    <citation type="submission" date="2018-05" db="EMBL/GenBank/DDBJ databases">
        <authorList>
            <person name="Lanie J.A."/>
            <person name="Ng W.-L."/>
            <person name="Kazmierczak K.M."/>
            <person name="Andrzejewski T.M."/>
            <person name="Davidsen T.M."/>
            <person name="Wayne K.J."/>
            <person name="Tettelin H."/>
            <person name="Glass J.I."/>
            <person name="Rusch D."/>
            <person name="Podicherti R."/>
            <person name="Tsui H.-C.T."/>
            <person name="Winkler M.E."/>
        </authorList>
    </citation>
    <scope>NUCLEOTIDE SEQUENCE</scope>
</reference>
<name>A0A383A4I9_9ZZZZ</name>
<evidence type="ECO:0000313" key="8">
    <source>
        <dbReference type="EMBL" id="SVE02727.1"/>
    </source>
</evidence>
<dbReference type="InterPro" id="IPR000060">
    <property type="entry name" value="BCCT_transptr"/>
</dbReference>
<protein>
    <recommendedName>
        <fullName evidence="9">Choline transporter</fullName>
    </recommendedName>
</protein>
<evidence type="ECO:0000256" key="6">
    <source>
        <dbReference type="ARBA" id="ARBA00023136"/>
    </source>
</evidence>
<evidence type="ECO:0000256" key="2">
    <source>
        <dbReference type="ARBA" id="ARBA00022448"/>
    </source>
</evidence>
<sequence length="97" mass="11126">MDHEIKTKPVLFFKKTNPPVFIASVIIMLIFILAVTLFTSPSKSFFDAVQSIIVKNFSWVFTVSSILFLVFVLFILFSPYGRIRLGQPDEKPEFGYT</sequence>
<proteinExistence type="predicted"/>
<gene>
    <name evidence="8" type="ORF">METZ01_LOCUS455581</name>
</gene>
<comment type="subcellular location">
    <subcellularLocation>
        <location evidence="1">Cell membrane</location>
        <topology evidence="1">Multi-pass membrane protein</topology>
    </subcellularLocation>
</comment>
<keyword evidence="4 7" id="KW-0812">Transmembrane</keyword>
<feature type="non-terminal residue" evidence="8">
    <location>
        <position position="97"/>
    </location>
</feature>
<dbReference type="PANTHER" id="PTHR30047:SF7">
    <property type="entry name" value="HIGH-AFFINITY CHOLINE TRANSPORT PROTEIN"/>
    <property type="match status" value="1"/>
</dbReference>
<accession>A0A383A4I9</accession>
<feature type="transmembrane region" description="Helical" evidence="7">
    <location>
        <begin position="59"/>
        <end position="77"/>
    </location>
</feature>
<dbReference type="PANTHER" id="PTHR30047">
    <property type="entry name" value="HIGH-AFFINITY CHOLINE TRANSPORT PROTEIN-RELATED"/>
    <property type="match status" value="1"/>
</dbReference>
<keyword evidence="3" id="KW-1003">Cell membrane</keyword>
<evidence type="ECO:0008006" key="9">
    <source>
        <dbReference type="Google" id="ProtNLM"/>
    </source>
</evidence>
<keyword evidence="5 7" id="KW-1133">Transmembrane helix</keyword>